<protein>
    <submittedName>
        <fullName evidence="1">Phenol hydroxylase P0 protein</fullName>
    </submittedName>
</protein>
<reference evidence="1 2" key="1">
    <citation type="submission" date="2018-06" db="EMBL/GenBank/DDBJ databases">
        <title>Genomic Encyclopedia of Type Strains, Phase IV (KMG-IV): sequencing the most valuable type-strain genomes for metagenomic binning, comparative biology and taxonomic classification.</title>
        <authorList>
            <person name="Goeker M."/>
        </authorList>
    </citation>
    <scope>NUCLEOTIDE SEQUENCE [LARGE SCALE GENOMIC DNA]</scope>
    <source>
        <strain evidence="1 2">DSM 25520</strain>
    </source>
</reference>
<gene>
    <name evidence="1" type="ORF">DFR37_113100</name>
</gene>
<dbReference type="Proteomes" id="UP000253628">
    <property type="component" value="Unassembled WGS sequence"/>
</dbReference>
<dbReference type="Pfam" id="PF06099">
    <property type="entry name" value="Phenol_hyd_sub"/>
    <property type="match status" value="1"/>
</dbReference>
<name>A0A366H5U7_9BURK</name>
<dbReference type="InterPro" id="IPR010353">
    <property type="entry name" value="DmpK"/>
</dbReference>
<evidence type="ECO:0000313" key="1">
    <source>
        <dbReference type="EMBL" id="RBP36269.1"/>
    </source>
</evidence>
<organism evidence="1 2">
    <name type="scientific">Eoetvoesiella caeni</name>
    <dbReference type="NCBI Taxonomy" id="645616"/>
    <lineage>
        <taxon>Bacteria</taxon>
        <taxon>Pseudomonadati</taxon>
        <taxon>Pseudomonadota</taxon>
        <taxon>Betaproteobacteria</taxon>
        <taxon>Burkholderiales</taxon>
        <taxon>Alcaligenaceae</taxon>
        <taxon>Eoetvoesiella</taxon>
    </lineage>
</organism>
<accession>A0A366H5U7</accession>
<sequence>MSPLKPIFEPQPASAAVMARRQVRVLSKRDNGFIEFEFSIGWPELAVELMMTEEDFLDFCKAQSIQPSEY</sequence>
<comment type="caution">
    <text evidence="1">The sequence shown here is derived from an EMBL/GenBank/DDBJ whole genome shotgun (WGS) entry which is preliminary data.</text>
</comment>
<keyword evidence="2" id="KW-1185">Reference proteome</keyword>
<dbReference type="OrthoDB" id="8564678at2"/>
<evidence type="ECO:0000313" key="2">
    <source>
        <dbReference type="Proteomes" id="UP000253628"/>
    </source>
</evidence>
<dbReference type="RefSeq" id="WP_113934703.1">
    <property type="nucleotide sequence ID" value="NZ_JACCEU010000010.1"/>
</dbReference>
<proteinExistence type="predicted"/>
<dbReference type="EMBL" id="QNRQ01000013">
    <property type="protein sequence ID" value="RBP36269.1"/>
    <property type="molecule type" value="Genomic_DNA"/>
</dbReference>
<dbReference type="AlphaFoldDB" id="A0A366H5U7"/>